<dbReference type="NCBIfam" id="TIGR03570">
    <property type="entry name" value="NeuD_NnaD"/>
    <property type="match status" value="1"/>
</dbReference>
<evidence type="ECO:0000259" key="4">
    <source>
        <dbReference type="Pfam" id="PF17836"/>
    </source>
</evidence>
<dbReference type="Pfam" id="PF17836">
    <property type="entry name" value="PglD_N"/>
    <property type="match status" value="1"/>
</dbReference>
<protein>
    <submittedName>
        <fullName evidence="5">Acetyltransferase EpsM</fullName>
        <ecNumber evidence="5">2.3.1.-</ecNumber>
    </submittedName>
</protein>
<dbReference type="PANTHER" id="PTHR43300:SF7">
    <property type="entry name" value="UDP-N-ACETYLBACILLOSAMINE N-ACETYLTRANSFERASE"/>
    <property type="match status" value="1"/>
</dbReference>
<dbReference type="KEGG" id="ahel:Q31a_45140"/>
<dbReference type="Gene3D" id="2.160.10.10">
    <property type="entry name" value="Hexapeptide repeat proteins"/>
    <property type="match status" value="1"/>
</dbReference>
<evidence type="ECO:0000256" key="2">
    <source>
        <dbReference type="PIRSR" id="PIRSR620019-1"/>
    </source>
</evidence>
<comment type="similarity">
    <text evidence="1">Belongs to the transferase hexapeptide repeat family.</text>
</comment>
<sequence>MKLPIAIVGFGGHGRVVAAALEASGRQILAATTLTPSAVDSSATKILLLTDAELIERYAPDQIELILGIGGITPTCSESSKWKIVQDFQQRGFRFTGFRHPAAWVAPSAIVSPTAQIHAGAIVQPGAVVRNFAIVNTLVGVDHDCVIGEHCHLGPGTSLSGDVRVGDGSHLGTGCNVIQGIELGVGCFVAAGATVVRDVAAGEYVRGVPAKTFVPRVVTG</sequence>
<proteinExistence type="inferred from homology"/>
<keyword evidence="6" id="KW-1185">Reference proteome</keyword>
<dbReference type="InterPro" id="IPR041561">
    <property type="entry name" value="PglD_N"/>
</dbReference>
<dbReference type="InterPro" id="IPR050179">
    <property type="entry name" value="Trans_hexapeptide_repeat"/>
</dbReference>
<keyword evidence="5" id="KW-0012">Acyltransferase</keyword>
<dbReference type="Gene3D" id="3.40.50.20">
    <property type="match status" value="1"/>
</dbReference>
<evidence type="ECO:0000313" key="5">
    <source>
        <dbReference type="EMBL" id="QDV26142.1"/>
    </source>
</evidence>
<dbReference type="OrthoDB" id="9794407at2"/>
<reference evidence="5 6" key="1">
    <citation type="submission" date="2019-02" db="EMBL/GenBank/DDBJ databases">
        <title>Deep-cultivation of Planctomycetes and their phenomic and genomic characterization uncovers novel biology.</title>
        <authorList>
            <person name="Wiegand S."/>
            <person name="Jogler M."/>
            <person name="Boedeker C."/>
            <person name="Pinto D."/>
            <person name="Vollmers J."/>
            <person name="Rivas-Marin E."/>
            <person name="Kohn T."/>
            <person name="Peeters S.H."/>
            <person name="Heuer A."/>
            <person name="Rast P."/>
            <person name="Oberbeckmann S."/>
            <person name="Bunk B."/>
            <person name="Jeske O."/>
            <person name="Meyerdierks A."/>
            <person name="Storesund J.E."/>
            <person name="Kallscheuer N."/>
            <person name="Luecker S."/>
            <person name="Lage O.M."/>
            <person name="Pohl T."/>
            <person name="Merkel B.J."/>
            <person name="Hornburger P."/>
            <person name="Mueller R.-W."/>
            <person name="Bruemmer F."/>
            <person name="Labrenz M."/>
            <person name="Spormann A.M."/>
            <person name="Op den Camp H."/>
            <person name="Overmann J."/>
            <person name="Amann R."/>
            <person name="Jetten M.S.M."/>
            <person name="Mascher T."/>
            <person name="Medema M.H."/>
            <person name="Devos D.P."/>
            <person name="Kaster A.-K."/>
            <person name="Ovreas L."/>
            <person name="Rohde M."/>
            <person name="Galperin M.Y."/>
            <person name="Jogler C."/>
        </authorList>
    </citation>
    <scope>NUCLEOTIDE SEQUENCE [LARGE SCALE GENOMIC DNA]</scope>
    <source>
        <strain evidence="5 6">Q31a</strain>
    </source>
</reference>
<dbReference type="Proteomes" id="UP000318017">
    <property type="component" value="Chromosome"/>
</dbReference>
<evidence type="ECO:0000256" key="3">
    <source>
        <dbReference type="PIRSR" id="PIRSR620019-2"/>
    </source>
</evidence>
<organism evidence="5 6">
    <name type="scientific">Aureliella helgolandensis</name>
    <dbReference type="NCBI Taxonomy" id="2527968"/>
    <lineage>
        <taxon>Bacteria</taxon>
        <taxon>Pseudomonadati</taxon>
        <taxon>Planctomycetota</taxon>
        <taxon>Planctomycetia</taxon>
        <taxon>Pirellulales</taxon>
        <taxon>Pirellulaceae</taxon>
        <taxon>Aureliella</taxon>
    </lineage>
</organism>
<evidence type="ECO:0000313" key="6">
    <source>
        <dbReference type="Proteomes" id="UP000318017"/>
    </source>
</evidence>
<dbReference type="CDD" id="cd03360">
    <property type="entry name" value="LbH_AT_putative"/>
    <property type="match status" value="1"/>
</dbReference>
<gene>
    <name evidence="5" type="primary">epsM_2</name>
    <name evidence="5" type="ORF">Q31a_45140</name>
</gene>
<accession>A0A518GC02</accession>
<name>A0A518GC02_9BACT</name>
<dbReference type="GO" id="GO:0016746">
    <property type="term" value="F:acyltransferase activity"/>
    <property type="evidence" value="ECO:0007669"/>
    <property type="project" value="UniProtKB-KW"/>
</dbReference>
<feature type="active site" description="Proton acceptor" evidence="2">
    <location>
        <position position="143"/>
    </location>
</feature>
<dbReference type="InterPro" id="IPR011004">
    <property type="entry name" value="Trimer_LpxA-like_sf"/>
</dbReference>
<feature type="binding site" evidence="3">
    <location>
        <position position="152"/>
    </location>
    <ligand>
        <name>acetyl-CoA</name>
        <dbReference type="ChEBI" id="CHEBI:57288"/>
    </ligand>
</feature>
<dbReference type="RefSeq" id="WP_145082070.1">
    <property type="nucleotide sequence ID" value="NZ_CP036298.1"/>
</dbReference>
<feature type="site" description="Increases basicity of active site His" evidence="2">
    <location>
        <position position="144"/>
    </location>
</feature>
<dbReference type="InterPro" id="IPR020019">
    <property type="entry name" value="AcTrfase_PglD-like"/>
</dbReference>
<dbReference type="EMBL" id="CP036298">
    <property type="protein sequence ID" value="QDV26142.1"/>
    <property type="molecule type" value="Genomic_DNA"/>
</dbReference>
<feature type="domain" description="PglD N-terminal" evidence="4">
    <location>
        <begin position="5"/>
        <end position="70"/>
    </location>
</feature>
<feature type="binding site" evidence="3">
    <location>
        <position position="70"/>
    </location>
    <ligand>
        <name>substrate</name>
    </ligand>
</feature>
<dbReference type="SUPFAM" id="SSF51161">
    <property type="entry name" value="Trimeric LpxA-like enzymes"/>
    <property type="match status" value="1"/>
</dbReference>
<dbReference type="PANTHER" id="PTHR43300">
    <property type="entry name" value="ACETYLTRANSFERASE"/>
    <property type="match status" value="1"/>
</dbReference>
<keyword evidence="5" id="KW-0808">Transferase</keyword>
<dbReference type="EC" id="2.3.1.-" evidence="5"/>
<evidence type="ECO:0000256" key="1">
    <source>
        <dbReference type="ARBA" id="ARBA00007274"/>
    </source>
</evidence>
<dbReference type="AlphaFoldDB" id="A0A518GC02"/>